<dbReference type="GO" id="GO:0004515">
    <property type="term" value="F:nicotinate-nucleotide adenylyltransferase activity"/>
    <property type="evidence" value="ECO:0007669"/>
    <property type="project" value="UniProtKB-UniRule"/>
</dbReference>
<dbReference type="NCBIfam" id="TIGR00482">
    <property type="entry name" value="nicotinate (nicotinamide) nucleotide adenylyltransferase"/>
    <property type="match status" value="1"/>
</dbReference>
<dbReference type="HAMAP" id="MF_00244">
    <property type="entry name" value="NaMN_adenylyltr"/>
    <property type="match status" value="1"/>
</dbReference>
<dbReference type="SUPFAM" id="SSF52374">
    <property type="entry name" value="Nucleotidylyl transferase"/>
    <property type="match status" value="1"/>
</dbReference>
<evidence type="ECO:0000256" key="9">
    <source>
        <dbReference type="ARBA" id="ARBA00023027"/>
    </source>
</evidence>
<accession>K9DIZ4</accession>
<evidence type="ECO:0000313" key="14">
    <source>
        <dbReference type="Proteomes" id="UP000009874"/>
    </source>
</evidence>
<evidence type="ECO:0000259" key="12">
    <source>
        <dbReference type="Pfam" id="PF01467"/>
    </source>
</evidence>
<dbReference type="UniPathway" id="UPA00253">
    <property type="reaction ID" value="UER00332"/>
</dbReference>
<proteinExistence type="inferred from homology"/>
<name>K9DIZ4_9BURK</name>
<dbReference type="EMBL" id="AGZI01000017">
    <property type="protein sequence ID" value="EKU83241.1"/>
    <property type="molecule type" value="Genomic_DNA"/>
</dbReference>
<keyword evidence="5 11" id="KW-0808">Transferase</keyword>
<evidence type="ECO:0000313" key="13">
    <source>
        <dbReference type="EMBL" id="EKU83241.1"/>
    </source>
</evidence>
<protein>
    <recommendedName>
        <fullName evidence="11">Probable nicotinate-nucleotide adenylyltransferase</fullName>
        <ecNumber evidence="11">2.7.7.18</ecNumber>
    </recommendedName>
    <alternativeName>
        <fullName evidence="11">Deamido-NAD(+) diphosphorylase</fullName>
    </alternativeName>
    <alternativeName>
        <fullName evidence="11">Deamido-NAD(+) pyrophosphorylase</fullName>
    </alternativeName>
    <alternativeName>
        <fullName evidence="11">Nicotinate mononucleotide adenylyltransferase</fullName>
        <shortName evidence="11">NaMN adenylyltransferase</shortName>
    </alternativeName>
</protein>
<evidence type="ECO:0000256" key="2">
    <source>
        <dbReference type="ARBA" id="ARBA00005019"/>
    </source>
</evidence>
<dbReference type="EC" id="2.7.7.18" evidence="11"/>
<evidence type="ECO:0000256" key="10">
    <source>
        <dbReference type="ARBA" id="ARBA00048721"/>
    </source>
</evidence>
<keyword evidence="14" id="KW-1185">Reference proteome</keyword>
<evidence type="ECO:0000256" key="7">
    <source>
        <dbReference type="ARBA" id="ARBA00022741"/>
    </source>
</evidence>
<comment type="catalytic activity">
    <reaction evidence="10 11">
        <text>nicotinate beta-D-ribonucleotide + ATP + H(+) = deamido-NAD(+) + diphosphate</text>
        <dbReference type="Rhea" id="RHEA:22860"/>
        <dbReference type="ChEBI" id="CHEBI:15378"/>
        <dbReference type="ChEBI" id="CHEBI:30616"/>
        <dbReference type="ChEBI" id="CHEBI:33019"/>
        <dbReference type="ChEBI" id="CHEBI:57502"/>
        <dbReference type="ChEBI" id="CHEBI:58437"/>
        <dbReference type="EC" id="2.7.7.18"/>
    </reaction>
</comment>
<evidence type="ECO:0000256" key="8">
    <source>
        <dbReference type="ARBA" id="ARBA00022840"/>
    </source>
</evidence>
<sequence>MTLAAGASGRNPCVAVLGGSFDPVHQGHVALAQLFASLLRPDALRILPAGQPWQKNGLEASDADRVAMLELAFASLRSTSLPVTIDLQEIERRTPTYTVETLRALRAELGPRTSIVFLMGADQLRKLDSWNEWRELFALANLGVATRPGYDLAQEALPPVVAQELSTRLATPDTVRLLAHGKVCLAPTLDVDLSSSQLRAALQSGADASALGMAQVLDYIQQHNLYKN</sequence>
<dbReference type="CDD" id="cd02165">
    <property type="entry name" value="NMNAT"/>
    <property type="match status" value="1"/>
</dbReference>
<dbReference type="InterPro" id="IPR005248">
    <property type="entry name" value="NadD/NMNAT"/>
</dbReference>
<organism evidence="13 14">
    <name type="scientific">Massilia timonae CCUG 45783</name>
    <dbReference type="NCBI Taxonomy" id="883126"/>
    <lineage>
        <taxon>Bacteria</taxon>
        <taxon>Pseudomonadati</taxon>
        <taxon>Pseudomonadota</taxon>
        <taxon>Betaproteobacteria</taxon>
        <taxon>Burkholderiales</taxon>
        <taxon>Oxalobacteraceae</taxon>
        <taxon>Telluria group</taxon>
        <taxon>Massilia</taxon>
    </lineage>
</organism>
<dbReference type="InterPro" id="IPR004821">
    <property type="entry name" value="Cyt_trans-like"/>
</dbReference>
<dbReference type="RefSeq" id="WP_005665522.1">
    <property type="nucleotide sequence ID" value="NZ_JH992922.1"/>
</dbReference>
<dbReference type="Pfam" id="PF01467">
    <property type="entry name" value="CTP_transf_like"/>
    <property type="match status" value="1"/>
</dbReference>
<gene>
    <name evidence="11" type="primary">nadD</name>
    <name evidence="13" type="ORF">HMPREF9710_01639</name>
</gene>
<reference evidence="13 14" key="1">
    <citation type="submission" date="2012-09" db="EMBL/GenBank/DDBJ databases">
        <title>The Genome Sequence of Massilia timonae CCUG 45783.</title>
        <authorList>
            <consortium name="The Broad Institute Genome Sequencing Platform"/>
            <person name="Earl A."/>
            <person name="Ward D."/>
            <person name="Feldgarden M."/>
            <person name="Gevers D."/>
            <person name="Huys G."/>
            <person name="Walker B."/>
            <person name="Young S.K."/>
            <person name="Zeng Q."/>
            <person name="Gargeya S."/>
            <person name="Fitzgerald M."/>
            <person name="Haas B."/>
            <person name="Abouelleil A."/>
            <person name="Alvarado L."/>
            <person name="Arachchi H.M."/>
            <person name="Berlin A.M."/>
            <person name="Chapman S.B."/>
            <person name="Goldberg J."/>
            <person name="Griggs A."/>
            <person name="Gujja S."/>
            <person name="Hansen M."/>
            <person name="Howarth C."/>
            <person name="Imamovic A."/>
            <person name="Larimer J."/>
            <person name="McCowen C."/>
            <person name="Montmayeur A."/>
            <person name="Murphy C."/>
            <person name="Neiman D."/>
            <person name="Pearson M."/>
            <person name="Priest M."/>
            <person name="Roberts A."/>
            <person name="Saif S."/>
            <person name="Shea T."/>
            <person name="Sisk P."/>
            <person name="Sykes S."/>
            <person name="Wortman J."/>
            <person name="Nusbaum C."/>
            <person name="Birren B."/>
        </authorList>
    </citation>
    <scope>NUCLEOTIDE SEQUENCE [LARGE SCALE GENOMIC DNA]</scope>
    <source>
        <strain evidence="13 14">CCUG 45783</strain>
    </source>
</reference>
<evidence type="ECO:0000256" key="11">
    <source>
        <dbReference type="HAMAP-Rule" id="MF_00244"/>
    </source>
</evidence>
<dbReference type="GO" id="GO:0009435">
    <property type="term" value="P:NAD+ biosynthetic process"/>
    <property type="evidence" value="ECO:0007669"/>
    <property type="project" value="UniProtKB-UniRule"/>
</dbReference>
<feature type="domain" description="Cytidyltransferase-like" evidence="12">
    <location>
        <begin position="16"/>
        <end position="199"/>
    </location>
</feature>
<comment type="function">
    <text evidence="1 11">Catalyzes the reversible adenylation of nicotinate mononucleotide (NaMN) to nicotinic acid adenine dinucleotide (NaAD).</text>
</comment>
<dbReference type="PATRIC" id="fig|883126.3.peg.1667"/>
<evidence type="ECO:0000256" key="5">
    <source>
        <dbReference type="ARBA" id="ARBA00022679"/>
    </source>
</evidence>
<comment type="caution">
    <text evidence="13">The sequence shown here is derived from an EMBL/GenBank/DDBJ whole genome shotgun (WGS) entry which is preliminary data.</text>
</comment>
<dbReference type="PANTHER" id="PTHR39321:SF3">
    <property type="entry name" value="PHOSPHOPANTETHEINE ADENYLYLTRANSFERASE"/>
    <property type="match status" value="1"/>
</dbReference>
<comment type="pathway">
    <text evidence="2 11">Cofactor biosynthesis; NAD(+) biosynthesis; deamido-NAD(+) from nicotinate D-ribonucleotide: step 1/1.</text>
</comment>
<dbReference type="HOGENOM" id="CLU_069765_0_0_4"/>
<keyword evidence="4 11" id="KW-0662">Pyridine nucleotide biosynthesis</keyword>
<evidence type="ECO:0000256" key="1">
    <source>
        <dbReference type="ARBA" id="ARBA00002324"/>
    </source>
</evidence>
<dbReference type="Proteomes" id="UP000009874">
    <property type="component" value="Unassembled WGS sequence"/>
</dbReference>
<dbReference type="PANTHER" id="PTHR39321">
    <property type="entry name" value="NICOTINATE-NUCLEOTIDE ADENYLYLTRANSFERASE-RELATED"/>
    <property type="match status" value="1"/>
</dbReference>
<dbReference type="NCBIfam" id="NF005410">
    <property type="entry name" value="PRK06973.1"/>
    <property type="match status" value="1"/>
</dbReference>
<dbReference type="eggNOG" id="COG1057">
    <property type="taxonomic scope" value="Bacteria"/>
</dbReference>
<dbReference type="GO" id="GO:0005524">
    <property type="term" value="F:ATP binding"/>
    <property type="evidence" value="ECO:0007669"/>
    <property type="project" value="UniProtKB-KW"/>
</dbReference>
<keyword evidence="8 11" id="KW-0067">ATP-binding</keyword>
<keyword evidence="9 11" id="KW-0520">NAD</keyword>
<dbReference type="AlphaFoldDB" id="K9DIZ4"/>
<evidence type="ECO:0000256" key="6">
    <source>
        <dbReference type="ARBA" id="ARBA00022695"/>
    </source>
</evidence>
<comment type="similarity">
    <text evidence="3 11">Belongs to the NadD family.</text>
</comment>
<keyword evidence="6 11" id="KW-0548">Nucleotidyltransferase</keyword>
<dbReference type="Gene3D" id="3.40.50.620">
    <property type="entry name" value="HUPs"/>
    <property type="match status" value="1"/>
</dbReference>
<evidence type="ECO:0000256" key="3">
    <source>
        <dbReference type="ARBA" id="ARBA00009014"/>
    </source>
</evidence>
<keyword evidence="7 11" id="KW-0547">Nucleotide-binding</keyword>
<dbReference type="InterPro" id="IPR014729">
    <property type="entry name" value="Rossmann-like_a/b/a_fold"/>
</dbReference>
<evidence type="ECO:0000256" key="4">
    <source>
        <dbReference type="ARBA" id="ARBA00022642"/>
    </source>
</evidence>
<dbReference type="STRING" id="47229.LO55_2228"/>